<reference evidence="3" key="1">
    <citation type="submission" date="2023-03" db="EMBL/GenBank/DDBJ databases">
        <title>Massive genome expansion in bonnet fungi (Mycena s.s.) driven by repeated elements and novel gene families across ecological guilds.</title>
        <authorList>
            <consortium name="Lawrence Berkeley National Laboratory"/>
            <person name="Harder C.B."/>
            <person name="Miyauchi S."/>
            <person name="Viragh M."/>
            <person name="Kuo A."/>
            <person name="Thoen E."/>
            <person name="Andreopoulos B."/>
            <person name="Lu D."/>
            <person name="Skrede I."/>
            <person name="Drula E."/>
            <person name="Henrissat B."/>
            <person name="Morin E."/>
            <person name="Kohler A."/>
            <person name="Barry K."/>
            <person name="LaButti K."/>
            <person name="Morin E."/>
            <person name="Salamov A."/>
            <person name="Lipzen A."/>
            <person name="Mereny Z."/>
            <person name="Hegedus B."/>
            <person name="Baldrian P."/>
            <person name="Stursova M."/>
            <person name="Weitz H."/>
            <person name="Taylor A."/>
            <person name="Grigoriev I.V."/>
            <person name="Nagy L.G."/>
            <person name="Martin F."/>
            <person name="Kauserud H."/>
        </authorList>
    </citation>
    <scope>NUCLEOTIDE SEQUENCE</scope>
    <source>
        <strain evidence="3">9284</strain>
    </source>
</reference>
<organism evidence="3 4">
    <name type="scientific">Roridomyces roridus</name>
    <dbReference type="NCBI Taxonomy" id="1738132"/>
    <lineage>
        <taxon>Eukaryota</taxon>
        <taxon>Fungi</taxon>
        <taxon>Dikarya</taxon>
        <taxon>Basidiomycota</taxon>
        <taxon>Agaricomycotina</taxon>
        <taxon>Agaricomycetes</taxon>
        <taxon>Agaricomycetidae</taxon>
        <taxon>Agaricales</taxon>
        <taxon>Marasmiineae</taxon>
        <taxon>Mycenaceae</taxon>
        <taxon>Roridomyces</taxon>
    </lineage>
</organism>
<dbReference type="AlphaFoldDB" id="A0AAD7FSJ5"/>
<name>A0AAD7FSJ5_9AGAR</name>
<sequence length="182" mass="19866">MSSPPLHQTFCNLGLGISFITFVWARILIPYFPTPSSHPTPAADYRGPGDTIEVLKLVSEIAALTFIPGPIMSVYDVHILTRLTWAIICWCSFAICMIEMLFQSPHGPFWSMASTCTIGPPSLLLESNWECKSAIGVHAIVLPLLYTITLLETVRELCEPDQDLSSSTAPAPSGTPVAQTFV</sequence>
<protein>
    <submittedName>
        <fullName evidence="3">Uncharacterized protein</fullName>
    </submittedName>
</protein>
<evidence type="ECO:0000313" key="4">
    <source>
        <dbReference type="Proteomes" id="UP001221142"/>
    </source>
</evidence>
<evidence type="ECO:0000256" key="2">
    <source>
        <dbReference type="SAM" id="Phobius"/>
    </source>
</evidence>
<feature type="compositionally biased region" description="Low complexity" evidence="1">
    <location>
        <begin position="165"/>
        <end position="176"/>
    </location>
</feature>
<gene>
    <name evidence="3" type="ORF">FB45DRAFT_1056079</name>
</gene>
<comment type="caution">
    <text evidence="3">The sequence shown here is derived from an EMBL/GenBank/DDBJ whole genome shotgun (WGS) entry which is preliminary data.</text>
</comment>
<proteinExistence type="predicted"/>
<keyword evidence="2" id="KW-0472">Membrane</keyword>
<dbReference type="EMBL" id="JARKIF010000006">
    <property type="protein sequence ID" value="KAJ7636797.1"/>
    <property type="molecule type" value="Genomic_DNA"/>
</dbReference>
<evidence type="ECO:0000313" key="3">
    <source>
        <dbReference type="EMBL" id="KAJ7636797.1"/>
    </source>
</evidence>
<feature type="region of interest" description="Disordered" evidence="1">
    <location>
        <begin position="162"/>
        <end position="182"/>
    </location>
</feature>
<evidence type="ECO:0000256" key="1">
    <source>
        <dbReference type="SAM" id="MobiDB-lite"/>
    </source>
</evidence>
<keyword evidence="4" id="KW-1185">Reference proteome</keyword>
<feature type="transmembrane region" description="Helical" evidence="2">
    <location>
        <begin position="83"/>
        <end position="102"/>
    </location>
</feature>
<keyword evidence="2" id="KW-1133">Transmembrane helix</keyword>
<dbReference type="Proteomes" id="UP001221142">
    <property type="component" value="Unassembled WGS sequence"/>
</dbReference>
<keyword evidence="2" id="KW-0812">Transmembrane</keyword>
<feature type="transmembrane region" description="Helical" evidence="2">
    <location>
        <begin position="12"/>
        <end position="32"/>
    </location>
</feature>
<accession>A0AAD7FSJ5</accession>